<protein>
    <submittedName>
        <fullName evidence="2">Uncharacterized protein</fullName>
    </submittedName>
</protein>
<dbReference type="STRING" id="436010.A0A167WKP6"/>
<organism evidence="2 3">
    <name type="scientific">Athelia psychrophila</name>
    <dbReference type="NCBI Taxonomy" id="1759441"/>
    <lineage>
        <taxon>Eukaryota</taxon>
        <taxon>Fungi</taxon>
        <taxon>Dikarya</taxon>
        <taxon>Basidiomycota</taxon>
        <taxon>Agaricomycotina</taxon>
        <taxon>Agaricomycetes</taxon>
        <taxon>Agaricomycetidae</taxon>
        <taxon>Atheliales</taxon>
        <taxon>Atheliaceae</taxon>
        <taxon>Athelia</taxon>
    </lineage>
</organism>
<keyword evidence="1" id="KW-0812">Transmembrane</keyword>
<keyword evidence="1" id="KW-0472">Membrane</keyword>
<proteinExistence type="predicted"/>
<dbReference type="AlphaFoldDB" id="A0A167WKP6"/>
<dbReference type="Proteomes" id="UP000076532">
    <property type="component" value="Unassembled WGS sequence"/>
</dbReference>
<dbReference type="OrthoDB" id="419711at2759"/>
<reference evidence="2 3" key="1">
    <citation type="journal article" date="2016" name="Mol. Biol. Evol.">
        <title>Comparative Genomics of Early-Diverging Mushroom-Forming Fungi Provides Insights into the Origins of Lignocellulose Decay Capabilities.</title>
        <authorList>
            <person name="Nagy L.G."/>
            <person name="Riley R."/>
            <person name="Tritt A."/>
            <person name="Adam C."/>
            <person name="Daum C."/>
            <person name="Floudas D."/>
            <person name="Sun H."/>
            <person name="Yadav J.S."/>
            <person name="Pangilinan J."/>
            <person name="Larsson K.H."/>
            <person name="Matsuura K."/>
            <person name="Barry K."/>
            <person name="Labutti K."/>
            <person name="Kuo R."/>
            <person name="Ohm R.A."/>
            <person name="Bhattacharya S.S."/>
            <person name="Shirouzu T."/>
            <person name="Yoshinaga Y."/>
            <person name="Martin F.M."/>
            <person name="Grigoriev I.V."/>
            <person name="Hibbett D.S."/>
        </authorList>
    </citation>
    <scope>NUCLEOTIDE SEQUENCE [LARGE SCALE GENOMIC DNA]</scope>
    <source>
        <strain evidence="2 3">CBS 109695</strain>
    </source>
</reference>
<evidence type="ECO:0000313" key="3">
    <source>
        <dbReference type="Proteomes" id="UP000076532"/>
    </source>
</evidence>
<feature type="transmembrane region" description="Helical" evidence="1">
    <location>
        <begin position="102"/>
        <end position="119"/>
    </location>
</feature>
<gene>
    <name evidence="2" type="ORF">FIBSPDRAFT_940110</name>
</gene>
<keyword evidence="1" id="KW-1133">Transmembrane helix</keyword>
<sequence length="167" mass="17873">MLTTSIVLAHNTQGSNHANGYGPHRRINANDNANGSERDHRFYSSFTNLSHIGVISSLWAATVKMHPVCPPPEWDLPASAGPAFSISCQFCSTRLSPISRSSVCPLVFLTCYLGTAYIMKANEGFYSYNFLDSHANHALLAAYAVGIGIGIGGALVFAVVKAIVTLL</sequence>
<dbReference type="EMBL" id="KV417799">
    <property type="protein sequence ID" value="KZP06209.1"/>
    <property type="molecule type" value="Genomic_DNA"/>
</dbReference>
<accession>A0A167WKP6</accession>
<feature type="transmembrane region" description="Helical" evidence="1">
    <location>
        <begin position="139"/>
        <end position="164"/>
    </location>
</feature>
<evidence type="ECO:0000313" key="2">
    <source>
        <dbReference type="EMBL" id="KZP06209.1"/>
    </source>
</evidence>
<keyword evidence="3" id="KW-1185">Reference proteome</keyword>
<evidence type="ECO:0000256" key="1">
    <source>
        <dbReference type="SAM" id="Phobius"/>
    </source>
</evidence>
<name>A0A167WKP6_9AGAM</name>